<dbReference type="OrthoDB" id="1751476at2759"/>
<organism evidence="1 2">
    <name type="scientific">Mucuna pruriens</name>
    <name type="common">Velvet bean</name>
    <name type="synonym">Dolichos pruriens</name>
    <dbReference type="NCBI Taxonomy" id="157652"/>
    <lineage>
        <taxon>Eukaryota</taxon>
        <taxon>Viridiplantae</taxon>
        <taxon>Streptophyta</taxon>
        <taxon>Embryophyta</taxon>
        <taxon>Tracheophyta</taxon>
        <taxon>Spermatophyta</taxon>
        <taxon>Magnoliopsida</taxon>
        <taxon>eudicotyledons</taxon>
        <taxon>Gunneridae</taxon>
        <taxon>Pentapetalae</taxon>
        <taxon>rosids</taxon>
        <taxon>fabids</taxon>
        <taxon>Fabales</taxon>
        <taxon>Fabaceae</taxon>
        <taxon>Papilionoideae</taxon>
        <taxon>50 kb inversion clade</taxon>
        <taxon>NPAAA clade</taxon>
        <taxon>indigoferoid/millettioid clade</taxon>
        <taxon>Phaseoleae</taxon>
        <taxon>Mucuna</taxon>
    </lineage>
</organism>
<dbReference type="EMBL" id="QJKJ01013008">
    <property type="protein sequence ID" value="RDX67422.1"/>
    <property type="molecule type" value="Genomic_DNA"/>
</dbReference>
<reference evidence="1" key="1">
    <citation type="submission" date="2018-05" db="EMBL/GenBank/DDBJ databases">
        <title>Draft genome of Mucuna pruriens seed.</title>
        <authorList>
            <person name="Nnadi N.E."/>
            <person name="Vos R."/>
            <person name="Hasami M.H."/>
            <person name="Devisetty U.K."/>
            <person name="Aguiy J.C."/>
        </authorList>
    </citation>
    <scope>NUCLEOTIDE SEQUENCE [LARGE SCALE GENOMIC DNA]</scope>
    <source>
        <strain evidence="1">JCA_2017</strain>
    </source>
</reference>
<evidence type="ECO:0000313" key="2">
    <source>
        <dbReference type="Proteomes" id="UP000257109"/>
    </source>
</evidence>
<dbReference type="AlphaFoldDB" id="A0A371EMZ1"/>
<evidence type="ECO:0000313" key="1">
    <source>
        <dbReference type="EMBL" id="RDX67422.1"/>
    </source>
</evidence>
<proteinExistence type="predicted"/>
<accession>A0A371EMZ1</accession>
<dbReference type="Proteomes" id="UP000257109">
    <property type="component" value="Unassembled WGS sequence"/>
</dbReference>
<feature type="non-terminal residue" evidence="1">
    <location>
        <position position="1"/>
    </location>
</feature>
<protein>
    <submittedName>
        <fullName evidence="1">Uncharacterized protein</fullName>
    </submittedName>
</protein>
<keyword evidence="2" id="KW-1185">Reference proteome</keyword>
<sequence length="60" mass="7214">MNCGRVINPTYLIFTLLDIREHSRDTQLHPKHRVYNSRTLMVEESIHMKFNDCKLDKELL</sequence>
<name>A0A371EMZ1_MUCPR</name>
<gene>
    <name evidence="1" type="ORF">CR513_53714</name>
</gene>
<comment type="caution">
    <text evidence="1">The sequence shown here is derived from an EMBL/GenBank/DDBJ whole genome shotgun (WGS) entry which is preliminary data.</text>
</comment>